<dbReference type="Proteomes" id="UP001302494">
    <property type="component" value="Chromosome"/>
</dbReference>
<dbReference type="GO" id="GO:0008934">
    <property type="term" value="F:inositol monophosphate 1-phosphatase activity"/>
    <property type="evidence" value="ECO:0007669"/>
    <property type="project" value="InterPro"/>
</dbReference>
<evidence type="ECO:0000256" key="3">
    <source>
        <dbReference type="ARBA" id="ARBA00009759"/>
    </source>
</evidence>
<keyword evidence="4 7" id="KW-0479">Metal-binding</keyword>
<reference evidence="9 10" key="1">
    <citation type="submission" date="2023-01" db="EMBL/GenBank/DDBJ databases">
        <title>Cultivation and genomic characterization of new, ubiquitous marine nitrite-oxidizing bacteria from the Nitrospirales.</title>
        <authorList>
            <person name="Mueller A.J."/>
            <person name="Daebeler A."/>
            <person name="Herbold C.W."/>
            <person name="Kirkegaard R.H."/>
            <person name="Daims H."/>
        </authorList>
    </citation>
    <scope>NUCLEOTIDE SEQUENCE [LARGE SCALE GENOMIC DNA]</scope>
    <source>
        <strain evidence="9 10">DK</strain>
    </source>
</reference>
<comment type="catalytic activity">
    <reaction evidence="1 8">
        <text>a myo-inositol phosphate + H2O = myo-inositol + phosphate</text>
        <dbReference type="Rhea" id="RHEA:24056"/>
        <dbReference type="ChEBI" id="CHEBI:15377"/>
        <dbReference type="ChEBI" id="CHEBI:17268"/>
        <dbReference type="ChEBI" id="CHEBI:43474"/>
        <dbReference type="ChEBI" id="CHEBI:84139"/>
        <dbReference type="EC" id="3.1.3.25"/>
    </reaction>
</comment>
<dbReference type="InterPro" id="IPR020583">
    <property type="entry name" value="Inositol_monoP_metal-BS"/>
</dbReference>
<dbReference type="PANTHER" id="PTHR20854">
    <property type="entry name" value="INOSITOL MONOPHOSPHATASE"/>
    <property type="match status" value="1"/>
</dbReference>
<comment type="similarity">
    <text evidence="3 8">Belongs to the inositol monophosphatase superfamily.</text>
</comment>
<proteinExistence type="inferred from homology"/>
<dbReference type="PRINTS" id="PR01959">
    <property type="entry name" value="SBIMPHPHTASE"/>
</dbReference>
<keyword evidence="5 8" id="KW-0378">Hydrolase</keyword>
<comment type="cofactor">
    <cofactor evidence="2 7 8">
        <name>Mg(2+)</name>
        <dbReference type="ChEBI" id="CHEBI:18420"/>
    </cofactor>
</comment>
<protein>
    <recommendedName>
        <fullName evidence="8">Inositol-1-monophosphatase</fullName>
        <ecNumber evidence="8">3.1.3.25</ecNumber>
    </recommendedName>
</protein>
<sequence>MALSPTDYHSLTRIAIQAARQGGAILLDYAKKGFQIHQKDQAINLVTEADLRSEEAVIQTIRHAFPEHQILSEEQGLQDIPTHPVKWIVDPLDGTTNFTHGFPMYNVSIGVEYEGTCVLGVVYDPTRDELFLGQQGKGATLNGTPIHVSATPQLNEALLVTGFAYDVHTAKDNNLKEFCAFTLRARGMRRTGTAAIDLCYIACGRFDGFWELQLNPWDTAAGKVILEEAGGMLTNYAGEPYSIYGSTLIATNGHIHQEMAEVLKKCRQE</sequence>
<dbReference type="CDD" id="cd01639">
    <property type="entry name" value="IMPase"/>
    <property type="match status" value="1"/>
</dbReference>
<evidence type="ECO:0000256" key="7">
    <source>
        <dbReference type="PIRSR" id="PIRSR600760-2"/>
    </source>
</evidence>
<feature type="binding site" evidence="7">
    <location>
        <position position="73"/>
    </location>
    <ligand>
        <name>Mg(2+)</name>
        <dbReference type="ChEBI" id="CHEBI:18420"/>
        <label>1</label>
        <note>catalytic</note>
    </ligand>
</feature>
<dbReference type="PRINTS" id="PR00377">
    <property type="entry name" value="IMPHPHTASES"/>
</dbReference>
<dbReference type="InterPro" id="IPR000760">
    <property type="entry name" value="Inositol_monophosphatase-like"/>
</dbReference>
<evidence type="ECO:0000256" key="8">
    <source>
        <dbReference type="RuleBase" id="RU364068"/>
    </source>
</evidence>
<dbReference type="SUPFAM" id="SSF56655">
    <property type="entry name" value="Carbohydrate phosphatase"/>
    <property type="match status" value="1"/>
</dbReference>
<feature type="binding site" evidence="7">
    <location>
        <position position="218"/>
    </location>
    <ligand>
        <name>Mg(2+)</name>
        <dbReference type="ChEBI" id="CHEBI:18420"/>
        <label>1</label>
        <note>catalytic</note>
    </ligand>
</feature>
<dbReference type="FunFam" id="3.30.540.10:FF:000003">
    <property type="entry name" value="Inositol-1-monophosphatase"/>
    <property type="match status" value="1"/>
</dbReference>
<dbReference type="EC" id="3.1.3.25" evidence="8"/>
<dbReference type="Gene3D" id="3.30.540.10">
    <property type="entry name" value="Fructose-1,6-Bisphosphatase, subunit A, domain 1"/>
    <property type="match status" value="1"/>
</dbReference>
<organism evidence="9 10">
    <name type="scientific">Candidatus Nitrospira neomarina</name>
    <dbReference type="NCBI Taxonomy" id="3020899"/>
    <lineage>
        <taxon>Bacteria</taxon>
        <taxon>Pseudomonadati</taxon>
        <taxon>Nitrospirota</taxon>
        <taxon>Nitrospiria</taxon>
        <taxon>Nitrospirales</taxon>
        <taxon>Nitrospiraceae</taxon>
        <taxon>Nitrospira</taxon>
    </lineage>
</organism>
<feature type="binding site" evidence="7">
    <location>
        <position position="90"/>
    </location>
    <ligand>
        <name>Mg(2+)</name>
        <dbReference type="ChEBI" id="CHEBI:18420"/>
        <label>2</label>
    </ligand>
</feature>
<accession>A0AA96GGS3</accession>
<dbReference type="Pfam" id="PF00459">
    <property type="entry name" value="Inositol_P"/>
    <property type="match status" value="1"/>
</dbReference>
<dbReference type="PROSITE" id="PS00630">
    <property type="entry name" value="IMP_2"/>
    <property type="match status" value="1"/>
</dbReference>
<evidence type="ECO:0000256" key="2">
    <source>
        <dbReference type="ARBA" id="ARBA00001946"/>
    </source>
</evidence>
<feature type="binding site" evidence="7">
    <location>
        <position position="92"/>
    </location>
    <ligand>
        <name>Mg(2+)</name>
        <dbReference type="ChEBI" id="CHEBI:18420"/>
        <label>1</label>
        <note>catalytic</note>
    </ligand>
</feature>
<evidence type="ECO:0000256" key="1">
    <source>
        <dbReference type="ARBA" id="ARBA00001033"/>
    </source>
</evidence>
<evidence type="ECO:0000313" key="9">
    <source>
        <dbReference type="EMBL" id="WNM60677.1"/>
    </source>
</evidence>
<dbReference type="PROSITE" id="PS00629">
    <property type="entry name" value="IMP_1"/>
    <property type="match status" value="1"/>
</dbReference>
<dbReference type="KEGG" id="nneo:PQG83_13010"/>
<dbReference type="EMBL" id="CP116968">
    <property type="protein sequence ID" value="WNM60677.1"/>
    <property type="molecule type" value="Genomic_DNA"/>
</dbReference>
<evidence type="ECO:0000313" key="10">
    <source>
        <dbReference type="Proteomes" id="UP001302494"/>
    </source>
</evidence>
<dbReference type="GO" id="GO:0046872">
    <property type="term" value="F:metal ion binding"/>
    <property type="evidence" value="ECO:0007669"/>
    <property type="project" value="UniProtKB-KW"/>
</dbReference>
<evidence type="ECO:0000256" key="5">
    <source>
        <dbReference type="ARBA" id="ARBA00022801"/>
    </source>
</evidence>
<keyword evidence="6 7" id="KW-0460">Magnesium</keyword>
<evidence type="ECO:0000256" key="4">
    <source>
        <dbReference type="ARBA" id="ARBA00022723"/>
    </source>
</evidence>
<keyword evidence="10" id="KW-1185">Reference proteome</keyword>
<dbReference type="Gene3D" id="3.40.190.80">
    <property type="match status" value="1"/>
</dbReference>
<dbReference type="RefSeq" id="WP_312741748.1">
    <property type="nucleotide sequence ID" value="NZ_CP116968.1"/>
</dbReference>
<gene>
    <name evidence="9" type="ORF">PQG83_13010</name>
</gene>
<dbReference type="InterPro" id="IPR022337">
    <property type="entry name" value="Inositol_monophosphatase_SuhB"/>
</dbReference>
<dbReference type="InterPro" id="IPR020550">
    <property type="entry name" value="Inositol_monophosphatase_CS"/>
</dbReference>
<dbReference type="GO" id="GO:0006020">
    <property type="term" value="P:inositol metabolic process"/>
    <property type="evidence" value="ECO:0007669"/>
    <property type="project" value="TreeGrafter"/>
</dbReference>
<dbReference type="FunFam" id="3.40.190.80:FF:000002">
    <property type="entry name" value="Inositol-1-monophosphatase"/>
    <property type="match status" value="1"/>
</dbReference>
<dbReference type="PANTHER" id="PTHR20854:SF4">
    <property type="entry name" value="INOSITOL-1-MONOPHOSPHATASE-RELATED"/>
    <property type="match status" value="1"/>
</dbReference>
<dbReference type="GO" id="GO:0007165">
    <property type="term" value="P:signal transduction"/>
    <property type="evidence" value="ECO:0007669"/>
    <property type="project" value="TreeGrafter"/>
</dbReference>
<dbReference type="GO" id="GO:0046854">
    <property type="term" value="P:phosphatidylinositol phosphate biosynthetic process"/>
    <property type="evidence" value="ECO:0007669"/>
    <property type="project" value="InterPro"/>
</dbReference>
<name>A0AA96GGS3_9BACT</name>
<dbReference type="AlphaFoldDB" id="A0AA96GGS3"/>
<feature type="binding site" evidence="7">
    <location>
        <position position="93"/>
    </location>
    <ligand>
        <name>Mg(2+)</name>
        <dbReference type="ChEBI" id="CHEBI:18420"/>
        <label>2</label>
    </ligand>
</feature>
<evidence type="ECO:0000256" key="6">
    <source>
        <dbReference type="ARBA" id="ARBA00022842"/>
    </source>
</evidence>
<dbReference type="InterPro" id="IPR033942">
    <property type="entry name" value="IMPase"/>
</dbReference>